<dbReference type="Proteomes" id="UP000005156">
    <property type="component" value="Unassembled WGS sequence"/>
</dbReference>
<comment type="caution">
    <text evidence="2">The sequence shown here is derived from an EMBL/GenBank/DDBJ whole genome shotgun (WGS) entry which is preliminary data.</text>
</comment>
<dbReference type="Gene3D" id="2.40.128.130">
    <property type="entry name" value="Autotransporter beta-domain"/>
    <property type="match status" value="1"/>
</dbReference>
<dbReference type="HOGENOM" id="CLU_264510_0_0_4"/>
<evidence type="ECO:0000259" key="1">
    <source>
        <dbReference type="Pfam" id="PF03797"/>
    </source>
</evidence>
<dbReference type="EMBL" id="AFBP01000035">
    <property type="protein sequence ID" value="EGG54788.1"/>
    <property type="molecule type" value="Genomic_DNA"/>
</dbReference>
<dbReference type="AlphaFoldDB" id="F3QK94"/>
<protein>
    <submittedName>
        <fullName evidence="2">Autotransporter beta-domain protein</fullName>
    </submittedName>
</protein>
<name>F3QK94_9BURK</name>
<proteinExistence type="predicted"/>
<reference evidence="2 3" key="1">
    <citation type="submission" date="2011-02" db="EMBL/GenBank/DDBJ databases">
        <authorList>
            <person name="Weinstock G."/>
            <person name="Sodergren E."/>
            <person name="Clifton S."/>
            <person name="Fulton L."/>
            <person name="Fulton B."/>
            <person name="Courtney L."/>
            <person name="Fronick C."/>
            <person name="Harrison M."/>
            <person name="Strong C."/>
            <person name="Farmer C."/>
            <person name="Delahaunty K."/>
            <person name="Markovic C."/>
            <person name="Hall O."/>
            <person name="Minx P."/>
            <person name="Tomlinson C."/>
            <person name="Mitreva M."/>
            <person name="Hou S."/>
            <person name="Chen J."/>
            <person name="Wollam A."/>
            <person name="Pepin K.H."/>
            <person name="Johnson M."/>
            <person name="Bhonagiri V."/>
            <person name="Zhang X."/>
            <person name="Suruliraj S."/>
            <person name="Warren W."/>
            <person name="Chinwalla A."/>
            <person name="Mardis E.R."/>
            <person name="Wilson R.K."/>
        </authorList>
    </citation>
    <scope>NUCLEOTIDE SEQUENCE [LARGE SCALE GENOMIC DNA]</scope>
    <source>
        <strain evidence="2 3">YIT 11859</strain>
    </source>
</reference>
<gene>
    <name evidence="2" type="ORF">HMPREF9439_01352</name>
</gene>
<organism evidence="2 3">
    <name type="scientific">Parasutterella excrementihominis YIT 11859</name>
    <dbReference type="NCBI Taxonomy" id="762966"/>
    <lineage>
        <taxon>Bacteria</taxon>
        <taxon>Pseudomonadati</taxon>
        <taxon>Pseudomonadota</taxon>
        <taxon>Betaproteobacteria</taxon>
        <taxon>Burkholderiales</taxon>
        <taxon>Sutterellaceae</taxon>
        <taxon>Parasutterella</taxon>
    </lineage>
</organism>
<evidence type="ECO:0000313" key="3">
    <source>
        <dbReference type="Proteomes" id="UP000005156"/>
    </source>
</evidence>
<keyword evidence="3" id="KW-1185">Reference proteome</keyword>
<dbReference type="SUPFAM" id="SSF103515">
    <property type="entry name" value="Autotransporter"/>
    <property type="match status" value="1"/>
</dbReference>
<dbReference type="Pfam" id="PF03797">
    <property type="entry name" value="Autotransporter"/>
    <property type="match status" value="1"/>
</dbReference>
<sequence length="1264" mass="130461">MTSVNAISAETQPAIITTEASYTEPVLITSTTAGKYNNATDSYLTSIMVTGTNGKLTGQNTLTVNLSNPEPPSADTYDLILLGVDEGANLEWNGDVSLSSISSKAYEGTCALGVWASSAIIKGNVDIKMVDSADFSGQDKHQYVTGIDLTNPNGQTSNLSISDGTLGINVSTTGKEGSYTENSNIETKGRTAVGIRMGDPGSAFNIDSSSTSITADAVRGDVTGINAINQAKLVGKGSLTITTSGGRSATGIEIRDGASVEWTGDLTSVSNLKAVNTEGADNGAGNIGIFDPEQAQFVPSSITISGNIDLTAKTISSSDENEALAYNVLLDSKVNKDPSKVLEDKIILGGADKTVKLSASILSSKEKDEANSLCIENGNVEILGKSVLISAIAEGEGTAYGVYMNGGQVDLGSSGGSVDISAKADSGNANALQIEAGTLNLNGDTTISSGSINSVGSGKIVVNGNLNLSSLDIINGNVLTIKGSVTTTSGSVFTNAASGTATTFGEILYKDKLDFQDKSKLILTDAEYTLAYLKNIQDSLKEAPIVQMTGKIAGNSDLTIDDLPTIAGTILSKAELKLEGNTTLTGSVLTKTEAGVGSVNLGEGNQLTIAAGTDKNFSIVGGNGELVSGKGPVALIVGNSTTSGSLTIGGDGTEGGTLNGTLEINQTSQVQVKGNAGVAAEFAVGSQVSVNDASELVITDGAKLISDIVKVAKDATVRVGTNVAQGVGIFVAKNLNLLGKLVLDPSWTNGSPAQGAYENADITQGGQITVGQNSTLILGSDDPDLAKTAINHTGMSLAQGKIEAALYLAKPISLGSGSIIVDGSLTQAATNAAPGSLVVAKNALLAVEVTDETATGKAVAINDGTVNFADGSYLLLTGLENLTTTEDLQVKLANTVTGTLLDDHIYGSSGLWYNYMLKDGIVTADYDPTGAMTQLGLIAPNTTREGLLANNPYMESVRQLLNSGNLAGAAEEMNRIAMVGAASGTQIAALNASNMIFDTIDEHGSSLAAYSHDKKGLDLWIDLNSSFSKASKYEVASSRFGYKSDMGGVAVGADYSFGNGLAAGMAFSFGKGSIRGQNSGAGVKNKIEYYGINFYGVQSNQYANLIGTVGYLHTKNKISSTFGGSAKPNGNSFVAALKAEKPLAVANQFTITPHVGLRYTYSISTVSSQMASNTPTGRLTLFSCLSASHLTPKLRRRAGQLSNRLLMFQLFLLLATEKSKTLSAWLTAPQPTNLKLVSPTMHFSKEKLVLRVPIRTIALALIMG</sequence>
<dbReference type="InterPro" id="IPR005546">
    <property type="entry name" value="Autotransporte_beta"/>
</dbReference>
<feature type="domain" description="Autotransporter" evidence="1">
    <location>
        <begin position="1033"/>
        <end position="1161"/>
    </location>
</feature>
<dbReference type="eggNOG" id="COG4625">
    <property type="taxonomic scope" value="Bacteria"/>
</dbReference>
<dbReference type="InterPro" id="IPR036709">
    <property type="entry name" value="Autotransporte_beta_dom_sf"/>
</dbReference>
<evidence type="ECO:0000313" key="2">
    <source>
        <dbReference type="EMBL" id="EGG54788.1"/>
    </source>
</evidence>
<dbReference type="OrthoDB" id="1393129at2"/>
<accession>F3QK94</accession>